<feature type="non-terminal residue" evidence="3">
    <location>
        <position position="421"/>
    </location>
</feature>
<accession>A0A6V7GZI8</accession>
<evidence type="ECO:0000313" key="3">
    <source>
        <dbReference type="EMBL" id="CAD1471415.1"/>
    </source>
</evidence>
<reference evidence="3" key="1">
    <citation type="submission" date="2020-07" db="EMBL/GenBank/DDBJ databases">
        <authorList>
            <person name="Nazaruddin N."/>
        </authorList>
    </citation>
    <scope>NUCLEOTIDE SEQUENCE</scope>
</reference>
<feature type="region of interest" description="Disordered" evidence="2">
    <location>
        <begin position="178"/>
        <end position="217"/>
    </location>
</feature>
<evidence type="ECO:0000256" key="1">
    <source>
        <dbReference type="SAM" id="Coils"/>
    </source>
</evidence>
<dbReference type="OrthoDB" id="7695857at2759"/>
<feature type="compositionally biased region" description="Polar residues" evidence="2">
    <location>
        <begin position="184"/>
        <end position="202"/>
    </location>
</feature>
<name>A0A6V7GZI8_9HYME</name>
<organism evidence="3 4">
    <name type="scientific">Heterotrigona itama</name>
    <dbReference type="NCBI Taxonomy" id="395501"/>
    <lineage>
        <taxon>Eukaryota</taxon>
        <taxon>Metazoa</taxon>
        <taxon>Ecdysozoa</taxon>
        <taxon>Arthropoda</taxon>
        <taxon>Hexapoda</taxon>
        <taxon>Insecta</taxon>
        <taxon>Pterygota</taxon>
        <taxon>Neoptera</taxon>
        <taxon>Endopterygota</taxon>
        <taxon>Hymenoptera</taxon>
        <taxon>Apocrita</taxon>
        <taxon>Aculeata</taxon>
        <taxon>Apoidea</taxon>
        <taxon>Anthophila</taxon>
        <taxon>Apidae</taxon>
        <taxon>Heterotrigona</taxon>
    </lineage>
</organism>
<evidence type="ECO:0000256" key="2">
    <source>
        <dbReference type="SAM" id="MobiDB-lite"/>
    </source>
</evidence>
<evidence type="ECO:0000313" key="4">
    <source>
        <dbReference type="Proteomes" id="UP000752696"/>
    </source>
</evidence>
<dbReference type="EMBL" id="CAJDYZ010004436">
    <property type="protein sequence ID" value="CAD1471415.1"/>
    <property type="molecule type" value="Genomic_DNA"/>
</dbReference>
<comment type="caution">
    <text evidence="3">The sequence shown here is derived from an EMBL/GenBank/DDBJ whole genome shotgun (WGS) entry which is preliminary data.</text>
</comment>
<feature type="coiled-coil region" evidence="1">
    <location>
        <begin position="28"/>
        <end position="66"/>
    </location>
</feature>
<sequence>RSIDFVSRDRIECENTAALVKRECEDILKTARETAEKQIHEIVELYDEAKEKMTRLEERVGTYEAFEREYENRGSELANLLETLKRFDVDVGSVCQLAAEALKNLTERGTLFEESMKNLRHLAWTVKDRKDEPQLVLLREQNSVLREIVKNLKKKMLSQTHDEIPIEKDAEQHEHAINPRNIDGHSSNGRSLNGNATENPIDSSIRENNNDYDAKERNGRDAIGTRAITVSWKNENRSEKFDIERTIIDKCGKLLCIVSHSNGVVYEEYVFKLSTDREIKIKYPVSLNKDDEAVRLEFVDNETDYEVTPTDRMLILFKNVYVTVNVKQTGVPCSTQTAKIKTCNIFTQTAVTGVNWFSRLNMGATMLNSEKRAIERSLGNLERTVNTLKLNTLNDVETMIGKGSHLLGNNEMLNHIKALTQ</sequence>
<proteinExistence type="predicted"/>
<dbReference type="AlphaFoldDB" id="A0A6V7GZI8"/>
<feature type="compositionally biased region" description="Basic and acidic residues" evidence="2">
    <location>
        <begin position="204"/>
        <end position="217"/>
    </location>
</feature>
<gene>
    <name evidence="3" type="ORF">MHI_LOCUS238760</name>
</gene>
<keyword evidence="4" id="KW-1185">Reference proteome</keyword>
<keyword evidence="1" id="KW-0175">Coiled coil</keyword>
<protein>
    <submittedName>
        <fullName evidence="3">Uncharacterized protein</fullName>
    </submittedName>
</protein>
<dbReference type="Proteomes" id="UP000752696">
    <property type="component" value="Unassembled WGS sequence"/>
</dbReference>